<dbReference type="Proteomes" id="UP000706124">
    <property type="component" value="Unassembled WGS sequence"/>
</dbReference>
<dbReference type="GO" id="GO:0003735">
    <property type="term" value="F:structural constituent of ribosome"/>
    <property type="evidence" value="ECO:0007669"/>
    <property type="project" value="InterPro"/>
</dbReference>
<dbReference type="GO" id="GO:0032543">
    <property type="term" value="P:mitochondrial translation"/>
    <property type="evidence" value="ECO:0007669"/>
    <property type="project" value="InterPro"/>
</dbReference>
<feature type="region of interest" description="Disordered" evidence="1">
    <location>
        <begin position="611"/>
        <end position="639"/>
    </location>
</feature>
<evidence type="ECO:0000256" key="1">
    <source>
        <dbReference type="SAM" id="MobiDB-lite"/>
    </source>
</evidence>
<reference evidence="2 3" key="1">
    <citation type="journal article" date="2020" name="bioRxiv">
        <title>Whole genome comparisons of ergot fungi reveals the divergence and evolution of species within the genus Claviceps are the result of varying mechanisms driving genome evolution and host range expansion.</title>
        <authorList>
            <person name="Wyka S.A."/>
            <person name="Mondo S.J."/>
            <person name="Liu M."/>
            <person name="Dettman J."/>
            <person name="Nalam V."/>
            <person name="Broders K.D."/>
        </authorList>
    </citation>
    <scope>NUCLEOTIDE SEQUENCE [LARGE SCALE GENOMIC DNA]</scope>
    <source>
        <strain evidence="2 3">CCC 1485</strain>
    </source>
</reference>
<dbReference type="InterPro" id="IPR042831">
    <property type="entry name" value="Ribosomal_mL40_fung"/>
</dbReference>
<feature type="region of interest" description="Disordered" evidence="1">
    <location>
        <begin position="411"/>
        <end position="540"/>
    </location>
</feature>
<feature type="compositionally biased region" description="Basic and acidic residues" evidence="1">
    <location>
        <begin position="480"/>
        <end position="492"/>
    </location>
</feature>
<protein>
    <submittedName>
        <fullName evidence="2">Uncharacterized protein</fullName>
    </submittedName>
</protein>
<dbReference type="AlphaFoldDB" id="A0A9P7MDH2"/>
<dbReference type="GO" id="GO:0005739">
    <property type="term" value="C:mitochondrion"/>
    <property type="evidence" value="ECO:0007669"/>
    <property type="project" value="GOC"/>
</dbReference>
<accession>A0A9P7MDH2</accession>
<feature type="compositionally biased region" description="Gly residues" evidence="1">
    <location>
        <begin position="611"/>
        <end position="620"/>
    </location>
</feature>
<evidence type="ECO:0000313" key="2">
    <source>
        <dbReference type="EMBL" id="KAG5939449.1"/>
    </source>
</evidence>
<feature type="compositionally biased region" description="Polar residues" evidence="1">
    <location>
        <begin position="453"/>
        <end position="465"/>
    </location>
</feature>
<dbReference type="PANTHER" id="PTHR39150">
    <property type="entry name" value="54S RIBOSOMAL PROTEIN L28, MITOCHONDRIAL"/>
    <property type="match status" value="1"/>
</dbReference>
<organism evidence="2 3">
    <name type="scientific">Claviceps pazoutovae</name>
    <dbReference type="NCBI Taxonomy" id="1649127"/>
    <lineage>
        <taxon>Eukaryota</taxon>
        <taxon>Fungi</taxon>
        <taxon>Dikarya</taxon>
        <taxon>Ascomycota</taxon>
        <taxon>Pezizomycotina</taxon>
        <taxon>Sordariomycetes</taxon>
        <taxon>Hypocreomycetidae</taxon>
        <taxon>Hypocreales</taxon>
        <taxon>Clavicipitaceae</taxon>
        <taxon>Claviceps</taxon>
    </lineage>
</organism>
<comment type="caution">
    <text evidence="2">The sequence shown here is derived from an EMBL/GenBank/DDBJ whole genome shotgun (WGS) entry which is preliminary data.</text>
</comment>
<dbReference type="Gene3D" id="6.10.250.3440">
    <property type="match status" value="1"/>
</dbReference>
<proteinExistence type="predicted"/>
<feature type="compositionally biased region" description="Basic and acidic residues" evidence="1">
    <location>
        <begin position="502"/>
        <end position="514"/>
    </location>
</feature>
<evidence type="ECO:0000313" key="3">
    <source>
        <dbReference type="Proteomes" id="UP000706124"/>
    </source>
</evidence>
<gene>
    <name evidence="2" type="ORF">E4U60_000900</name>
</gene>
<name>A0A9P7MDH2_9HYPO</name>
<sequence length="757" mass="86370">MSETLDIRDAQFMEFLARRRLSQVWTAQRETELARYSKIVQDLEARDRHRQEVENRVVEQRAYWAIASRNFTPQRKLACKDNINALFAIADQVQLAWAERVHGDAEFEKFLKDYAEQHNSLCKWYWIRLGDFGDEDSKETRVYKTLDHVRYYFGNPGGKYIFRHTEQEPSYYEQFFAEEFRWHKDPWRKYLTDNRNDLRNTYSFCGLVPRTVQEYIARFEIVCPMVVQLLGSLLLFNDSCSKSANDELDPFEGTTTSVTPIQLRNLHNDWVALKKSDASFLLWAQKKARTHHLILECAYLLGSIEGQQEGFMANAMIVLFAVALQLAAGTHLECLADDYAKIVAEEGLDEFLEEKNLDSCILISSDIKENIHDFFKAPVFTVDPLHPSSRFRHLHAQPALDKVDALIHQEDENSNSDPLDPEGSDSSLSDLSDFDFNFDPDNTLSGEPANPPATDSPTHLSSGESANPPAADSSTLALHHPTDPAVPEHWDPRYPGYVGGRSHSEADNDANNHLEEEEDDCQEEEESEQLNTNNKRCRAQPTHSTLIRLVTTNAGDKMMSFFSLSTFFGRPLSIVTATTNTTNTITTTTRKLLFSTSTTAMARVASKPGAGGKFGAGGKSGAAAKPARKNRVVPKSENSTRVQTLRKNMFSRAPPPLRMGRLRHLRHWTIHRAWHLFQRQQREATSKERQRMHAGMHSACEELRKSIGPEGRSEGYLYRVAMEKEGVWGTSAIPIEYVRYQTEYPGAKPWKHNWKKV</sequence>
<feature type="compositionally biased region" description="Acidic residues" evidence="1">
    <location>
        <begin position="515"/>
        <end position="528"/>
    </location>
</feature>
<keyword evidence="3" id="KW-1185">Reference proteome</keyword>
<dbReference type="PANTHER" id="PTHR39150:SF1">
    <property type="entry name" value="LARGE RIBOSOMAL SUBUNIT PROTEIN ML40"/>
    <property type="match status" value="1"/>
</dbReference>
<dbReference type="EMBL" id="SRPO01000131">
    <property type="protein sequence ID" value="KAG5939449.1"/>
    <property type="molecule type" value="Genomic_DNA"/>
</dbReference>
<dbReference type="OrthoDB" id="4836723at2759"/>